<reference evidence="4" key="1">
    <citation type="submission" date="2022-05" db="EMBL/GenBank/DDBJ databases">
        <authorList>
            <person name="Oliphant S.A."/>
            <person name="Watson-Haigh N.S."/>
            <person name="Sumby K.M."/>
            <person name="Gardner J.M."/>
            <person name="Jiranek V."/>
        </authorList>
    </citation>
    <scope>NUCLEOTIDE SEQUENCE</scope>
    <source>
        <strain evidence="4">KI11_C11</strain>
    </source>
</reference>
<evidence type="ECO:0000256" key="2">
    <source>
        <dbReference type="ARBA" id="ARBA00022679"/>
    </source>
</evidence>
<evidence type="ECO:0000313" key="4">
    <source>
        <dbReference type="EMBL" id="USS88070.1"/>
    </source>
</evidence>
<keyword evidence="1" id="KW-1277">Toxin-antitoxin system</keyword>
<evidence type="ECO:0000256" key="1">
    <source>
        <dbReference type="ARBA" id="ARBA00022649"/>
    </source>
</evidence>
<proteinExistence type="predicted"/>
<protein>
    <submittedName>
        <fullName evidence="4">GNAT family N-acetyltransferase</fullName>
    </submittedName>
</protein>
<gene>
    <name evidence="4" type="ORF">M3M39_00865</name>
</gene>
<keyword evidence="2" id="KW-0808">Transferase</keyword>
<dbReference type="RefSeq" id="WP_252797359.1">
    <property type="nucleotide sequence ID" value="NZ_CP097118.1"/>
</dbReference>
<keyword evidence="3" id="KW-0012">Acyltransferase</keyword>
<dbReference type="InterPro" id="IPR016181">
    <property type="entry name" value="Acyl_CoA_acyltransferase"/>
</dbReference>
<evidence type="ECO:0000313" key="5">
    <source>
        <dbReference type="Proteomes" id="UP001057025"/>
    </source>
</evidence>
<dbReference type="PANTHER" id="PTHR36449">
    <property type="entry name" value="ACETYLTRANSFERASE-RELATED"/>
    <property type="match status" value="1"/>
</dbReference>
<organism evidence="4 5">
    <name type="scientific">Fructilactobacillus hinvesii</name>
    <dbReference type="NCBI Taxonomy" id="2940300"/>
    <lineage>
        <taxon>Bacteria</taxon>
        <taxon>Bacillati</taxon>
        <taxon>Bacillota</taxon>
        <taxon>Bacilli</taxon>
        <taxon>Lactobacillales</taxon>
        <taxon>Lactobacillaceae</taxon>
        <taxon>Fructilactobacillus</taxon>
    </lineage>
</organism>
<evidence type="ECO:0000256" key="3">
    <source>
        <dbReference type="ARBA" id="ARBA00023315"/>
    </source>
</evidence>
<dbReference type="SUPFAM" id="SSF55729">
    <property type="entry name" value="Acyl-CoA N-acyltransferases (Nat)"/>
    <property type="match status" value="1"/>
</dbReference>
<dbReference type="PANTHER" id="PTHR36449:SF1">
    <property type="entry name" value="ACETYLTRANSFERASE"/>
    <property type="match status" value="1"/>
</dbReference>
<name>A0ABY5BTV2_9LACO</name>
<dbReference type="Gene3D" id="3.40.630.30">
    <property type="match status" value="1"/>
</dbReference>
<accession>A0ABY5BTV2</accession>
<dbReference type="EMBL" id="CP097118">
    <property type="protein sequence ID" value="USS88070.1"/>
    <property type="molecule type" value="Genomic_DNA"/>
</dbReference>
<keyword evidence="5" id="KW-1185">Reference proteome</keyword>
<dbReference type="Proteomes" id="UP001057025">
    <property type="component" value="Chromosome"/>
</dbReference>
<sequence>MNKFDNIDVAEINSFLYGPNDLKNFNCGNQAINQFLINDASESDKQFQSVTQVFFEKDTGEVIGFCSTVIDILSITYMNDIKYFVSDYIESVQNGLSENLNVPVLHLLFLGVDLKYQHLHVGTAIINYLFDKFSDAYLNDKTGLAGIKVDAFPDAIEFYDKFRFFYLSGSDNDFSIPRKTYPMIKQAISIISSQYK</sequence>